<dbReference type="Gene3D" id="1.10.40.50">
    <property type="entry name" value="Probable gtpase engc, domain 3"/>
    <property type="match status" value="1"/>
</dbReference>
<dbReference type="GO" id="GO:0042274">
    <property type="term" value="P:ribosomal small subunit biogenesis"/>
    <property type="evidence" value="ECO:0007669"/>
    <property type="project" value="UniProtKB-UniRule"/>
</dbReference>
<evidence type="ECO:0000256" key="1">
    <source>
        <dbReference type="ARBA" id="ARBA00022741"/>
    </source>
</evidence>
<keyword evidence="3" id="KW-0378">Hydrolase</keyword>
<dbReference type="SUPFAM" id="SSF52540">
    <property type="entry name" value="P-loop containing nucleoside triphosphate hydrolases"/>
    <property type="match status" value="1"/>
</dbReference>
<dbReference type="InterPro" id="IPR030378">
    <property type="entry name" value="G_CP_dom"/>
</dbReference>
<dbReference type="GO" id="GO:0046872">
    <property type="term" value="F:metal ion binding"/>
    <property type="evidence" value="ECO:0007669"/>
    <property type="project" value="UniProtKB-KW"/>
</dbReference>
<dbReference type="GO" id="GO:0019843">
    <property type="term" value="F:rRNA binding"/>
    <property type="evidence" value="ECO:0007669"/>
    <property type="project" value="UniProtKB-KW"/>
</dbReference>
<dbReference type="PANTHER" id="PTHR32120">
    <property type="entry name" value="SMALL RIBOSOMAL SUBUNIT BIOGENESIS GTPASE RSGA"/>
    <property type="match status" value="1"/>
</dbReference>
<dbReference type="PANTHER" id="PTHR32120:SF11">
    <property type="entry name" value="SMALL RIBOSOMAL SUBUNIT BIOGENESIS GTPASE RSGA 1, MITOCHONDRIAL-RELATED"/>
    <property type="match status" value="1"/>
</dbReference>
<comment type="function">
    <text evidence="3">One of several proteins that assist in the late maturation steps of the functional core of the 30S ribosomal subunit. Helps release RbfA from mature subunits. May play a role in the assembly of ribosomal proteins into the subunit. Circularly permuted GTPase that catalyzes slow GTP hydrolysis, GTPase activity is stimulated by the 30S ribosomal subunit.</text>
</comment>
<feature type="binding site" evidence="3">
    <location>
        <begin position="159"/>
        <end position="162"/>
    </location>
    <ligand>
        <name>GTP</name>
        <dbReference type="ChEBI" id="CHEBI:37565"/>
    </ligand>
</feature>
<feature type="binding site" evidence="3">
    <location>
        <position position="298"/>
    </location>
    <ligand>
        <name>Zn(2+)</name>
        <dbReference type="ChEBI" id="CHEBI:29105"/>
    </ligand>
</feature>
<keyword evidence="3" id="KW-0699">rRNA-binding</keyword>
<dbReference type="GO" id="GO:0005737">
    <property type="term" value="C:cytoplasm"/>
    <property type="evidence" value="ECO:0007669"/>
    <property type="project" value="UniProtKB-SubCell"/>
</dbReference>
<dbReference type="OrthoDB" id="9809485at2"/>
<dbReference type="Pfam" id="PF03193">
    <property type="entry name" value="RsgA_GTPase"/>
    <property type="match status" value="1"/>
</dbReference>
<evidence type="ECO:0000259" key="6">
    <source>
        <dbReference type="PROSITE" id="PS51721"/>
    </source>
</evidence>
<dbReference type="PROSITE" id="PS50936">
    <property type="entry name" value="ENGC_GTPASE"/>
    <property type="match status" value="1"/>
</dbReference>
<feature type="binding site" evidence="3">
    <location>
        <begin position="210"/>
        <end position="218"/>
    </location>
    <ligand>
        <name>GTP</name>
        <dbReference type="ChEBI" id="CHEBI:37565"/>
    </ligand>
</feature>
<accession>A0A1H3VQM0</accession>
<dbReference type="EC" id="3.6.1.-" evidence="3"/>
<keyword evidence="3" id="KW-0963">Cytoplasm</keyword>
<dbReference type="AlphaFoldDB" id="A0A1H3VQM0"/>
<dbReference type="InterPro" id="IPR027417">
    <property type="entry name" value="P-loop_NTPase"/>
</dbReference>
<evidence type="ECO:0000256" key="4">
    <source>
        <dbReference type="SAM" id="MobiDB-lite"/>
    </source>
</evidence>
<feature type="binding site" evidence="3">
    <location>
        <position position="296"/>
    </location>
    <ligand>
        <name>Zn(2+)</name>
        <dbReference type="ChEBI" id="CHEBI:29105"/>
    </ligand>
</feature>
<comment type="cofactor">
    <cofactor evidence="3">
        <name>Zn(2+)</name>
        <dbReference type="ChEBI" id="CHEBI:29105"/>
    </cofactor>
    <text evidence="3">Binds 1 zinc ion per subunit.</text>
</comment>
<comment type="similarity">
    <text evidence="3">Belongs to the TRAFAC class YlqF/YawG GTPase family. RsgA subfamily.</text>
</comment>
<dbReference type="HAMAP" id="MF_01820">
    <property type="entry name" value="GTPase_RsgA"/>
    <property type="match status" value="1"/>
</dbReference>
<feature type="binding site" evidence="3">
    <location>
        <position position="292"/>
    </location>
    <ligand>
        <name>Zn(2+)</name>
        <dbReference type="ChEBI" id="CHEBI:29105"/>
    </ligand>
</feature>
<evidence type="ECO:0000313" key="7">
    <source>
        <dbReference type="EMBL" id="SDZ76402.1"/>
    </source>
</evidence>
<feature type="domain" description="EngC GTPase" evidence="5">
    <location>
        <begin position="119"/>
        <end position="266"/>
    </location>
</feature>
<dbReference type="NCBIfam" id="TIGR00157">
    <property type="entry name" value="ribosome small subunit-dependent GTPase A"/>
    <property type="match status" value="1"/>
</dbReference>
<gene>
    <name evidence="3" type="primary">rsgA</name>
    <name evidence="7" type="ORF">SAMN02910418_00163</name>
</gene>
<proteinExistence type="inferred from homology"/>
<keyword evidence="2 3" id="KW-0342">GTP-binding</keyword>
<keyword evidence="3" id="KW-0479">Metal-binding</keyword>
<dbReference type="GO" id="GO:0003924">
    <property type="term" value="F:GTPase activity"/>
    <property type="evidence" value="ECO:0007669"/>
    <property type="project" value="UniProtKB-UniRule"/>
</dbReference>
<dbReference type="Proteomes" id="UP000199288">
    <property type="component" value="Unassembled WGS sequence"/>
</dbReference>
<dbReference type="InterPro" id="IPR010914">
    <property type="entry name" value="RsgA_GTPase_dom"/>
</dbReference>
<dbReference type="GO" id="GO:0005525">
    <property type="term" value="F:GTP binding"/>
    <property type="evidence" value="ECO:0007669"/>
    <property type="project" value="UniProtKB-UniRule"/>
</dbReference>
<dbReference type="RefSeq" id="WP_092561017.1">
    <property type="nucleotide sequence ID" value="NZ_FNQV01000001.1"/>
</dbReference>
<feature type="compositionally biased region" description="Basic residues" evidence="4">
    <location>
        <begin position="15"/>
        <end position="28"/>
    </location>
</feature>
<evidence type="ECO:0000256" key="3">
    <source>
        <dbReference type="HAMAP-Rule" id="MF_01820"/>
    </source>
</evidence>
<keyword evidence="3" id="KW-0862">Zinc</keyword>
<dbReference type="Gene3D" id="3.40.50.300">
    <property type="entry name" value="P-loop containing nucleotide triphosphate hydrolases"/>
    <property type="match status" value="1"/>
</dbReference>
<evidence type="ECO:0000259" key="5">
    <source>
        <dbReference type="PROSITE" id="PS50936"/>
    </source>
</evidence>
<comment type="subcellular location">
    <subcellularLocation>
        <location evidence="3">Cytoplasm</location>
    </subcellularLocation>
</comment>
<keyword evidence="3" id="KW-0690">Ribosome biogenesis</keyword>
<dbReference type="EMBL" id="FNQV01000001">
    <property type="protein sequence ID" value="SDZ76402.1"/>
    <property type="molecule type" value="Genomic_DNA"/>
</dbReference>
<keyword evidence="1 3" id="KW-0547">Nucleotide-binding</keyword>
<dbReference type="InterPro" id="IPR004881">
    <property type="entry name" value="Ribosome_biogen_GTPase_RsgA"/>
</dbReference>
<evidence type="ECO:0000256" key="2">
    <source>
        <dbReference type="ARBA" id="ARBA00023134"/>
    </source>
</evidence>
<keyword evidence="8" id="KW-1185">Reference proteome</keyword>
<reference evidence="8" key="1">
    <citation type="submission" date="2016-10" db="EMBL/GenBank/DDBJ databases">
        <authorList>
            <person name="Varghese N."/>
            <person name="Submissions S."/>
        </authorList>
    </citation>
    <scope>NUCLEOTIDE SEQUENCE [LARGE SCALE GENOMIC DNA]</scope>
    <source>
        <strain evidence="8">KPR-1</strain>
    </source>
</reference>
<protein>
    <recommendedName>
        <fullName evidence="3">Small ribosomal subunit biogenesis GTPase RsgA</fullName>
        <ecNumber evidence="3">3.6.1.-</ecNumber>
    </recommendedName>
</protein>
<comment type="subunit">
    <text evidence="3">Monomer. Associates with 30S ribosomal subunit, binds 16S rRNA.</text>
</comment>
<dbReference type="PROSITE" id="PS51721">
    <property type="entry name" value="G_CP"/>
    <property type="match status" value="1"/>
</dbReference>
<feature type="region of interest" description="Disordered" evidence="4">
    <location>
        <begin position="1"/>
        <end position="46"/>
    </location>
</feature>
<dbReference type="CDD" id="cd01854">
    <property type="entry name" value="YjeQ_EngC"/>
    <property type="match status" value="1"/>
</dbReference>
<feature type="compositionally biased region" description="Basic and acidic residues" evidence="4">
    <location>
        <begin position="1"/>
        <end position="14"/>
    </location>
</feature>
<evidence type="ECO:0000313" key="8">
    <source>
        <dbReference type="Proteomes" id="UP000199288"/>
    </source>
</evidence>
<feature type="binding site" evidence="3">
    <location>
        <position position="305"/>
    </location>
    <ligand>
        <name>Zn(2+)</name>
        <dbReference type="ChEBI" id="CHEBI:29105"/>
    </ligand>
</feature>
<feature type="domain" description="CP-type G" evidence="6">
    <location>
        <begin position="110"/>
        <end position="268"/>
    </location>
</feature>
<sequence>MARRRDIGTDDPRVRVRPGRGSRPRTKRRPDYSGAPRGSVTSVDRGRYGVLSDDGVALVAVKAREIPSVVIGDRVALTSDLSGKKDTLARIVEVDPRETELARSAEDGESSGQQRVIVANADQLLIVTALADPPPRPGMIDRCLVAAYDGGLRPILCLTKSDLTSDAEMRRLYEPLDLEIVTTSIDTSGNATGMAELRELLGGSRTVLIGHSGVGKSTLVNELVPDAARKTGDVNVVTGRGRHTSTSAIAFVSEDGTWIIDTPGVRSFGLAHVEPDDLLRGFDDLSRVAAECPRGCEHRADSLECALSDYAQTSPRAAARVESYRRLLAAREAALPDYER</sequence>
<keyword evidence="3" id="KW-0694">RNA-binding</keyword>
<organism evidence="7 8">
    <name type="scientific">Bowdeniella nasicola</name>
    <dbReference type="NCBI Taxonomy" id="208480"/>
    <lineage>
        <taxon>Bacteria</taxon>
        <taxon>Bacillati</taxon>
        <taxon>Actinomycetota</taxon>
        <taxon>Actinomycetes</taxon>
        <taxon>Actinomycetales</taxon>
        <taxon>Actinomycetaceae</taxon>
        <taxon>Bowdeniella</taxon>
    </lineage>
</organism>
<name>A0A1H3VQM0_9ACTO</name>